<reference evidence="1 2" key="1">
    <citation type="journal article" date="2012" name="PLoS ONE">
        <title>Pseudomonas aeruginosa Keratitis in Mice: Effects of Topical Bacteriophage KPP12 Administration.</title>
        <authorList>
            <person name="Fukuda K."/>
            <person name="Ishida W."/>
            <person name="Uchiyama J."/>
            <person name="Rashel M."/>
            <person name="Kato S."/>
            <person name="Morita T."/>
            <person name="Muraoka A."/>
            <person name="Sumi T."/>
            <person name="Matsuzaki S."/>
            <person name="Daibata M."/>
            <person name="Fukushima A."/>
        </authorList>
    </citation>
    <scope>NUCLEOTIDE SEQUENCE [LARGE SCALE GENOMIC DNA]</scope>
</reference>
<dbReference type="RefSeq" id="YP_007238157.1">
    <property type="nucleotide sequence ID" value="NC_019935.1"/>
</dbReference>
<dbReference type="GeneID" id="14297685"/>
<dbReference type="KEGG" id="vg:14297685"/>
<evidence type="ECO:0000313" key="1">
    <source>
        <dbReference type="EMBL" id="BAM37000.1"/>
    </source>
</evidence>
<protein>
    <submittedName>
        <fullName evidence="1">Uncharacterized protein</fullName>
    </submittedName>
</protein>
<evidence type="ECO:0000313" key="2">
    <source>
        <dbReference type="Proteomes" id="UP000005265"/>
    </source>
</evidence>
<keyword evidence="2" id="KW-1185">Reference proteome</keyword>
<organism evidence="1 2">
    <name type="scientific">Pseudomonas phage KPP12</name>
    <dbReference type="NCBI Taxonomy" id="763998"/>
    <lineage>
        <taxon>Viruses</taxon>
        <taxon>Duplodnaviria</taxon>
        <taxon>Heunggongvirae</taxon>
        <taxon>Uroviricota</taxon>
        <taxon>Caudoviricetes</taxon>
        <taxon>Lindbergviridae</taxon>
        <taxon>Pbunavirus</taxon>
        <taxon>Pbunavirus KPP12</taxon>
    </lineage>
</organism>
<name>J7M2N7_9CAUD</name>
<dbReference type="Proteomes" id="UP000005265">
    <property type="component" value="Segment"/>
</dbReference>
<sequence length="237" mass="26709">MLDRFISLPESGRDFFPLLRLDVAEVVFVLDRRVRQLHVNIIRLIDSAARVEWVIDQLEVGAGIVQLGELRTDVSADADGVISDRGTFHLRQIVYATGRLEQFIFQAVPFVHFHDDVAVHESRGVRILAVVRNVEADALRPGWLPAEFLVGVDGREDELEVDDGFVATSLRNPAINVLGLLPVALIGFVNDFKHRLTEERIFVPVDHLDAGIFRGLDHEVLIHEVGHFVRVEDDPDF</sequence>
<accession>J7M2N7</accession>
<proteinExistence type="predicted"/>
<dbReference type="EMBL" id="AB560486">
    <property type="protein sequence ID" value="BAM37000.1"/>
    <property type="molecule type" value="Genomic_DNA"/>
</dbReference>